<evidence type="ECO:0000313" key="2">
    <source>
        <dbReference type="EMBL" id="QUV93029.1"/>
    </source>
</evidence>
<name>A0ABX8B0N4_9BACT</name>
<dbReference type="EMBL" id="CP072642">
    <property type="protein sequence ID" value="QUV93029.1"/>
    <property type="molecule type" value="Genomic_DNA"/>
</dbReference>
<reference evidence="2 3" key="1">
    <citation type="submission" date="2021-03" db="EMBL/GenBank/DDBJ databases">
        <title>Genomic and phenotypic characterization of Chloracidobacterium isolates provides evidence for multiple species.</title>
        <authorList>
            <person name="Saini M.K."/>
            <person name="Costas A.M.G."/>
            <person name="Tank M."/>
            <person name="Bryant D.A."/>
        </authorList>
    </citation>
    <scope>NUCLEOTIDE SEQUENCE [LARGE SCALE GENOMIC DNA]</scope>
    <source>
        <strain evidence="2 3">N</strain>
    </source>
</reference>
<dbReference type="PANTHER" id="PTHR34512:SF30">
    <property type="entry name" value="OUTER MEMBRANE PROTEIN ASSEMBLY FACTOR BAMB"/>
    <property type="match status" value="1"/>
</dbReference>
<proteinExistence type="predicted"/>
<organism evidence="2 3">
    <name type="scientific">Chloracidobacterium sp. N</name>
    <dbReference type="NCBI Taxonomy" id="2821540"/>
    <lineage>
        <taxon>Bacteria</taxon>
        <taxon>Pseudomonadati</taxon>
        <taxon>Acidobacteriota</taxon>
        <taxon>Terriglobia</taxon>
        <taxon>Terriglobales</taxon>
        <taxon>Acidobacteriaceae</taxon>
        <taxon>Chloracidobacterium</taxon>
        <taxon>Chloracidobacterium aggregatum</taxon>
    </lineage>
</organism>
<evidence type="ECO:0000313" key="3">
    <source>
        <dbReference type="Proteomes" id="UP000677668"/>
    </source>
</evidence>
<dbReference type="Gene3D" id="2.130.10.10">
    <property type="entry name" value="YVTN repeat-like/Quinoprotein amine dehydrogenase"/>
    <property type="match status" value="1"/>
</dbReference>
<keyword evidence="3" id="KW-1185">Reference proteome</keyword>
<feature type="domain" description="Pyrrolo-quinoline quinone repeat" evidence="1">
    <location>
        <begin position="129"/>
        <end position="226"/>
    </location>
</feature>
<dbReference type="InterPro" id="IPR002372">
    <property type="entry name" value="PQQ_rpt_dom"/>
</dbReference>
<dbReference type="Proteomes" id="UP000677668">
    <property type="component" value="Chromosome 1"/>
</dbReference>
<dbReference type="SMART" id="SM00564">
    <property type="entry name" value="PQQ"/>
    <property type="match status" value="4"/>
</dbReference>
<feature type="domain" description="Pyrrolo-quinoline quinone repeat" evidence="1">
    <location>
        <begin position="230"/>
        <end position="356"/>
    </location>
</feature>
<dbReference type="InterPro" id="IPR015943">
    <property type="entry name" value="WD40/YVTN_repeat-like_dom_sf"/>
</dbReference>
<dbReference type="RefSeq" id="WP_211421454.1">
    <property type="nucleotide sequence ID" value="NZ_CP072642.1"/>
</dbReference>
<evidence type="ECO:0000259" key="1">
    <source>
        <dbReference type="Pfam" id="PF13360"/>
    </source>
</evidence>
<dbReference type="InterPro" id="IPR011047">
    <property type="entry name" value="Quinoprotein_ADH-like_sf"/>
</dbReference>
<accession>A0ABX8B0N4</accession>
<dbReference type="InterPro" id="IPR018391">
    <property type="entry name" value="PQQ_b-propeller_rpt"/>
</dbReference>
<dbReference type="Pfam" id="PF13360">
    <property type="entry name" value="PQQ_2"/>
    <property type="match status" value="2"/>
</dbReference>
<protein>
    <submittedName>
        <fullName evidence="2">PQQ-binding-like beta-propeller repeat protein</fullName>
    </submittedName>
</protein>
<dbReference type="PANTHER" id="PTHR34512">
    <property type="entry name" value="CELL SURFACE PROTEIN"/>
    <property type="match status" value="1"/>
</dbReference>
<dbReference type="Gene3D" id="2.40.128.630">
    <property type="match status" value="1"/>
</dbReference>
<sequence length="376" mass="40322">MKRPVWRSGSVVLAVGLALVLSQMLVAQQRPRPRPVPSLNGRVAIAPTTLSTDWLYLDPDSARQEPLVTENAVYVPLRTGKVVALARTDGARLWESAPGVATTAKLYRLGDALLACASSPAADGSPPGGIVRLLDLTTGVVRREVTLPAPITSRVVEDGVRLYVRLGAAEIAALDPHDFSCRWSVAGDFTEHLTYARGTVFVGTSAGALWALDAGDGRRQWDCALGAPPGPAAIGGEMVYCGTSDGEVVAIGRADGRLRWRRRTGAAVMAPPLIAHQQVLVASYDNFLYAFHPQTGELRWQQQMAGRLVSPPSWLTETTLAVAALDDREITVVQAPDGRIVARWQLASERIFSALHVEQGMVVMATERGIAAARLQ</sequence>
<dbReference type="SUPFAM" id="SSF50998">
    <property type="entry name" value="Quinoprotein alcohol dehydrogenase-like"/>
    <property type="match status" value="2"/>
</dbReference>
<gene>
    <name evidence="2" type="ORF">J8C05_06475</name>
</gene>